<dbReference type="Pfam" id="PF01300">
    <property type="entry name" value="Sua5_yciO_yrdC"/>
    <property type="match status" value="1"/>
</dbReference>
<keyword evidence="6 13" id="KW-0808">Transferase</keyword>
<dbReference type="InterPro" id="IPR017945">
    <property type="entry name" value="DHBP_synth_RibB-like_a/b_dom"/>
</dbReference>
<evidence type="ECO:0000256" key="6">
    <source>
        <dbReference type="ARBA" id="ARBA00022679"/>
    </source>
</evidence>
<dbReference type="Pfam" id="PF03481">
    <property type="entry name" value="Sua5_C"/>
    <property type="match status" value="1"/>
</dbReference>
<evidence type="ECO:0000256" key="10">
    <source>
        <dbReference type="ARBA" id="ARBA00022840"/>
    </source>
</evidence>
<evidence type="ECO:0000256" key="7">
    <source>
        <dbReference type="ARBA" id="ARBA00022694"/>
    </source>
</evidence>
<keyword evidence="7 13" id="KW-0819">tRNA processing</keyword>
<dbReference type="InterPro" id="IPR038385">
    <property type="entry name" value="Sua5/YwlC_C"/>
</dbReference>
<evidence type="ECO:0000313" key="16">
    <source>
        <dbReference type="Proteomes" id="UP001209076"/>
    </source>
</evidence>
<dbReference type="NCBIfam" id="TIGR00057">
    <property type="entry name" value="L-threonylcarbamoyladenylate synthase"/>
    <property type="match status" value="1"/>
</dbReference>
<proteinExistence type="inferred from homology"/>
<dbReference type="InterPro" id="IPR006070">
    <property type="entry name" value="Sua5-like_dom"/>
</dbReference>
<evidence type="ECO:0000256" key="13">
    <source>
        <dbReference type="PIRNR" id="PIRNR004930"/>
    </source>
</evidence>
<evidence type="ECO:0000256" key="8">
    <source>
        <dbReference type="ARBA" id="ARBA00022695"/>
    </source>
</evidence>
<dbReference type="InterPro" id="IPR050156">
    <property type="entry name" value="TC-AMP_synthase_SUA5"/>
</dbReference>
<dbReference type="PANTHER" id="PTHR17490:SF16">
    <property type="entry name" value="THREONYLCARBAMOYL-AMP SYNTHASE"/>
    <property type="match status" value="1"/>
</dbReference>
<organism evidence="15 16">
    <name type="scientific">Paracholeplasma vituli</name>
    <dbReference type="NCBI Taxonomy" id="69473"/>
    <lineage>
        <taxon>Bacteria</taxon>
        <taxon>Bacillati</taxon>
        <taxon>Mycoplasmatota</taxon>
        <taxon>Mollicutes</taxon>
        <taxon>Acholeplasmatales</taxon>
        <taxon>Acholeplasmataceae</taxon>
        <taxon>Paracholeplasma</taxon>
    </lineage>
</organism>
<dbReference type="PIRSF" id="PIRSF004930">
    <property type="entry name" value="Tln_factor_SUA5"/>
    <property type="match status" value="1"/>
</dbReference>
<comment type="subcellular location">
    <subcellularLocation>
        <location evidence="1 13">Cytoplasm</location>
    </subcellularLocation>
</comment>
<dbReference type="Gene3D" id="3.40.50.11030">
    <property type="entry name" value="Threonylcarbamoyl-AMP synthase, C-terminal domain"/>
    <property type="match status" value="1"/>
</dbReference>
<evidence type="ECO:0000256" key="1">
    <source>
        <dbReference type="ARBA" id="ARBA00004496"/>
    </source>
</evidence>
<comment type="similarity">
    <text evidence="2 13">Belongs to the SUA5 family.</text>
</comment>
<accession>A0ABT2PX48</accession>
<dbReference type="RefSeq" id="WP_262096851.1">
    <property type="nucleotide sequence ID" value="NZ_JAOEGN010000016.1"/>
</dbReference>
<dbReference type="PANTHER" id="PTHR17490">
    <property type="entry name" value="SUA5"/>
    <property type="match status" value="1"/>
</dbReference>
<gene>
    <name evidence="15" type="ORF">N7603_07670</name>
</gene>
<dbReference type="SUPFAM" id="SSF55821">
    <property type="entry name" value="YrdC/RibB"/>
    <property type="match status" value="1"/>
</dbReference>
<sequence>MKTTLCWSAFDLLNRENQTKVKETIEEGNLIIFPTETVYGIGANGLNPEASKRIYQAKGRPSDNPLILHIGDRNDVYRYVRFVNLEAEKLMDAFWPGPLTMVFEKNESVPFETTGGLNTVAIRFPKNEIAQTLIRIAGVPIAAPSANLSGKPSSTLFEHVYDDFNGRVDIIIDGGPSEIGLESTVIDMTSDIPTILRPGFVTKKMIEMVLKHPVLDASDTKPTGKVKSPGMKYTHYKPKGDVLLIRGPIEAMVNYVHEQLKRHQGHTVAIICETEYKHLFTVPVRALGSKENPLEMAHNLFSALRDMDKDQVEYIYIHYLNKDELGYALMNRLEKAAGYQIMDL</sequence>
<comment type="caution">
    <text evidence="15">The sequence shown here is derived from an EMBL/GenBank/DDBJ whole genome shotgun (WGS) entry which is preliminary data.</text>
</comment>
<evidence type="ECO:0000256" key="12">
    <source>
        <dbReference type="ARBA" id="ARBA00048366"/>
    </source>
</evidence>
<reference evidence="16" key="1">
    <citation type="submission" date="2023-07" db="EMBL/GenBank/DDBJ databases">
        <title>Novel Mycoplasma species identified in domestic and wild animals.</title>
        <authorList>
            <person name="Volokhov D.V."/>
            <person name="Furtak V.A."/>
            <person name="Zagorodnyaya T.A."/>
        </authorList>
    </citation>
    <scope>NUCLEOTIDE SEQUENCE [LARGE SCALE GENOMIC DNA]</scope>
    <source>
        <strain evidence="16">92-19</strain>
    </source>
</reference>
<feature type="domain" description="YrdC-like" evidence="14">
    <location>
        <begin position="15"/>
        <end position="201"/>
    </location>
</feature>
<evidence type="ECO:0000256" key="9">
    <source>
        <dbReference type="ARBA" id="ARBA00022741"/>
    </source>
</evidence>
<dbReference type="EMBL" id="JAOEGN010000016">
    <property type="protein sequence ID" value="MCU0105535.1"/>
    <property type="molecule type" value="Genomic_DNA"/>
</dbReference>
<keyword evidence="10 13" id="KW-0067">ATP-binding</keyword>
<evidence type="ECO:0000256" key="11">
    <source>
        <dbReference type="ARBA" id="ARBA00029774"/>
    </source>
</evidence>
<evidence type="ECO:0000256" key="4">
    <source>
        <dbReference type="ARBA" id="ARBA00015492"/>
    </source>
</evidence>
<dbReference type="Proteomes" id="UP001209076">
    <property type="component" value="Unassembled WGS sequence"/>
</dbReference>
<protein>
    <recommendedName>
        <fullName evidence="4 13">Threonylcarbamoyl-AMP synthase</fullName>
        <shortName evidence="13">TC-AMP synthase</shortName>
        <ecNumber evidence="3 13">2.7.7.87</ecNumber>
    </recommendedName>
    <alternativeName>
        <fullName evidence="11 13">L-threonylcarbamoyladenylate synthase</fullName>
    </alternativeName>
</protein>
<dbReference type="Gene3D" id="3.90.870.10">
    <property type="entry name" value="DHBP synthase"/>
    <property type="match status" value="1"/>
</dbReference>
<dbReference type="GO" id="GO:0061710">
    <property type="term" value="F:L-threonylcarbamoyladenylate synthase"/>
    <property type="evidence" value="ECO:0007669"/>
    <property type="project" value="UniProtKB-EC"/>
</dbReference>
<keyword evidence="16" id="KW-1185">Reference proteome</keyword>
<comment type="function">
    <text evidence="13">Required for the formation of a threonylcarbamoyl group on adenosine at position 37 (t(6)A37) in tRNAs that read codons beginning with adenine.</text>
</comment>
<evidence type="ECO:0000256" key="2">
    <source>
        <dbReference type="ARBA" id="ARBA00007663"/>
    </source>
</evidence>
<dbReference type="InterPro" id="IPR005145">
    <property type="entry name" value="Sua5_C"/>
</dbReference>
<evidence type="ECO:0000256" key="5">
    <source>
        <dbReference type="ARBA" id="ARBA00022490"/>
    </source>
</evidence>
<comment type="catalytic activity">
    <reaction evidence="12 13">
        <text>L-threonine + hydrogencarbonate + ATP = L-threonylcarbamoyladenylate + diphosphate + H2O</text>
        <dbReference type="Rhea" id="RHEA:36407"/>
        <dbReference type="ChEBI" id="CHEBI:15377"/>
        <dbReference type="ChEBI" id="CHEBI:17544"/>
        <dbReference type="ChEBI" id="CHEBI:30616"/>
        <dbReference type="ChEBI" id="CHEBI:33019"/>
        <dbReference type="ChEBI" id="CHEBI:57926"/>
        <dbReference type="ChEBI" id="CHEBI:73682"/>
        <dbReference type="EC" id="2.7.7.87"/>
    </reaction>
</comment>
<evidence type="ECO:0000313" key="15">
    <source>
        <dbReference type="EMBL" id="MCU0105535.1"/>
    </source>
</evidence>
<name>A0ABT2PX48_9MOLU</name>
<evidence type="ECO:0000256" key="3">
    <source>
        <dbReference type="ARBA" id="ARBA00012584"/>
    </source>
</evidence>
<keyword evidence="5 13" id="KW-0963">Cytoplasm</keyword>
<keyword evidence="9 13" id="KW-0547">Nucleotide-binding</keyword>
<dbReference type="InterPro" id="IPR010923">
    <property type="entry name" value="T(6)A37_SUA5"/>
</dbReference>
<dbReference type="EC" id="2.7.7.87" evidence="3 13"/>
<evidence type="ECO:0000259" key="14">
    <source>
        <dbReference type="PROSITE" id="PS51163"/>
    </source>
</evidence>
<keyword evidence="8 13" id="KW-0548">Nucleotidyltransferase</keyword>
<dbReference type="PROSITE" id="PS51163">
    <property type="entry name" value="YRDC"/>
    <property type="match status" value="1"/>
</dbReference>